<dbReference type="RefSeq" id="WP_126322193.1">
    <property type="nucleotide sequence ID" value="NZ_AP018005.1"/>
</dbReference>
<dbReference type="Proteomes" id="UP000282483">
    <property type="component" value="Chromosome"/>
</dbReference>
<name>A0A2Z5UUJ7_9COXI</name>
<dbReference type="EMBL" id="AP018005">
    <property type="protein sequence ID" value="BBB14671.1"/>
    <property type="molecule type" value="Genomic_DNA"/>
</dbReference>
<organism evidence="1 2">
    <name type="scientific">Candidatus Rickettsiella viridis</name>
    <dbReference type="NCBI Taxonomy" id="676208"/>
    <lineage>
        <taxon>Bacteria</taxon>
        <taxon>Pseudomonadati</taxon>
        <taxon>Pseudomonadota</taxon>
        <taxon>Gammaproteobacteria</taxon>
        <taxon>Legionellales</taxon>
        <taxon>Coxiellaceae</taxon>
        <taxon>Rickettsiella</taxon>
    </lineage>
</organism>
<dbReference type="AlphaFoldDB" id="A0A2Z5UUJ7"/>
<dbReference type="KEGG" id="rvi:RVIR1_01330"/>
<keyword evidence="2" id="KW-1185">Reference proteome</keyword>
<reference evidence="1 2" key="1">
    <citation type="submission" date="2017-03" db="EMBL/GenBank/DDBJ databases">
        <title>The genome sequence of Candidatus Rickettsiella viridis.</title>
        <authorList>
            <person name="Nikoh N."/>
            <person name="Tsuchida T."/>
            <person name="Yamaguchi K."/>
            <person name="Maeda T."/>
            <person name="Shigenobu S."/>
            <person name="Fukatsu T."/>
        </authorList>
    </citation>
    <scope>NUCLEOTIDE SEQUENCE [LARGE SCALE GENOMIC DNA]</scope>
    <source>
        <strain evidence="1 2">Ap-RA04</strain>
    </source>
</reference>
<protein>
    <submittedName>
        <fullName evidence="1">Uncharacterized protein</fullName>
    </submittedName>
</protein>
<accession>A0A2Z5UUJ7</accession>
<gene>
    <name evidence="1" type="ORF">RVIR1_01330</name>
</gene>
<proteinExistence type="predicted"/>
<evidence type="ECO:0000313" key="1">
    <source>
        <dbReference type="EMBL" id="BBB14671.1"/>
    </source>
</evidence>
<evidence type="ECO:0000313" key="2">
    <source>
        <dbReference type="Proteomes" id="UP000282483"/>
    </source>
</evidence>
<sequence>MSDEETVKINESILTLLDDIKIYLSAVQRHPLDEIYAKIPAALLQTNVNNVKLEFVPPRSLALNCALEDLNTTLKKETLGIFGLSLDEFLNSIKAIQDTNSNITLKEAIEKTITASHKRFSEDQLSLVTLLYTQLYEKVRLLNPTNSKEEIFARLNNRFHNHFKNTSGDDSNKLTSAYYDFINAYQGKKAGFFSIFGNEKDDLAPYNITKKLIENSNSELTAYLNIIHTIKKIPAYLRDQSAASHLTDMLKHQSNLYFSTLLKINSSESTEETKRDARMKAFQDFRANSSRQIENYKENHPEESTRAKIFLNKLLWFITKLIPFVNKEKIMMFRDPEKASSLLLENIDRETTRIAPAA</sequence>